<feature type="region of interest" description="Disordered" evidence="1">
    <location>
        <begin position="32"/>
        <end position="63"/>
    </location>
</feature>
<keyword evidence="3" id="KW-1185">Reference proteome</keyword>
<reference evidence="3" key="1">
    <citation type="submission" date="2024-07" db="EMBL/GenBank/DDBJ databases">
        <title>Two chromosome-level genome assemblies of Korean endemic species Abeliophyllum distichum and Forsythia ovata (Oleaceae).</title>
        <authorList>
            <person name="Jang H."/>
        </authorList>
    </citation>
    <scope>NUCLEOTIDE SEQUENCE [LARGE SCALE GENOMIC DNA]</scope>
</reference>
<dbReference type="AlphaFoldDB" id="A0ABD1S3Y5"/>
<accession>A0ABD1S3Y5</accession>
<proteinExistence type="predicted"/>
<gene>
    <name evidence="2" type="ORF">Fot_38920</name>
</gene>
<comment type="caution">
    <text evidence="2">The sequence shown here is derived from an EMBL/GenBank/DDBJ whole genome shotgun (WGS) entry which is preliminary data.</text>
</comment>
<name>A0ABD1S3Y5_9LAMI</name>
<evidence type="ECO:0000256" key="1">
    <source>
        <dbReference type="SAM" id="MobiDB-lite"/>
    </source>
</evidence>
<dbReference type="Proteomes" id="UP001604277">
    <property type="component" value="Unassembled WGS sequence"/>
</dbReference>
<organism evidence="2 3">
    <name type="scientific">Forsythia ovata</name>
    <dbReference type="NCBI Taxonomy" id="205694"/>
    <lineage>
        <taxon>Eukaryota</taxon>
        <taxon>Viridiplantae</taxon>
        <taxon>Streptophyta</taxon>
        <taxon>Embryophyta</taxon>
        <taxon>Tracheophyta</taxon>
        <taxon>Spermatophyta</taxon>
        <taxon>Magnoliopsida</taxon>
        <taxon>eudicotyledons</taxon>
        <taxon>Gunneridae</taxon>
        <taxon>Pentapetalae</taxon>
        <taxon>asterids</taxon>
        <taxon>lamiids</taxon>
        <taxon>Lamiales</taxon>
        <taxon>Oleaceae</taxon>
        <taxon>Forsythieae</taxon>
        <taxon>Forsythia</taxon>
    </lineage>
</organism>
<evidence type="ECO:0000313" key="3">
    <source>
        <dbReference type="Proteomes" id="UP001604277"/>
    </source>
</evidence>
<sequence>MGHDTNSGSRRKWWVTAEMAFSQCEQGGFSARSSAQMVGHSAKEAPQRRKPHSARGLSTKEAPQRESAALWRWWSLAMAFTGGGDGVGIFRARFGEKIVGERRDGQIDTLS</sequence>
<dbReference type="EMBL" id="JBFOLJ010000011">
    <property type="protein sequence ID" value="KAL2495163.1"/>
    <property type="molecule type" value="Genomic_DNA"/>
</dbReference>
<evidence type="ECO:0000313" key="2">
    <source>
        <dbReference type="EMBL" id="KAL2495163.1"/>
    </source>
</evidence>
<protein>
    <submittedName>
        <fullName evidence="2">Uncharacterized protein</fullName>
    </submittedName>
</protein>